<proteinExistence type="predicted"/>
<accession>A0A2U3EDQ5</accession>
<reference evidence="2 3" key="1">
    <citation type="journal article" date="2016" name="Front. Microbiol.">
        <title>Genome and transcriptome sequences reveal the specific parasitism of the nematophagous Purpureocillium lilacinum 36-1.</title>
        <authorList>
            <person name="Xie J."/>
            <person name="Li S."/>
            <person name="Mo C."/>
            <person name="Xiao X."/>
            <person name="Peng D."/>
            <person name="Wang G."/>
            <person name="Xiao Y."/>
        </authorList>
    </citation>
    <scope>NUCLEOTIDE SEQUENCE [LARGE SCALE GENOMIC DNA]</scope>
    <source>
        <strain evidence="2 3">36-1</strain>
    </source>
</reference>
<protein>
    <submittedName>
        <fullName evidence="2">Uncharacterized protein</fullName>
    </submittedName>
</protein>
<feature type="region of interest" description="Disordered" evidence="1">
    <location>
        <begin position="184"/>
        <end position="233"/>
    </location>
</feature>
<dbReference type="EMBL" id="LCWV01000005">
    <property type="protein sequence ID" value="PWI72654.1"/>
    <property type="molecule type" value="Genomic_DNA"/>
</dbReference>
<dbReference type="AlphaFoldDB" id="A0A2U3EDQ5"/>
<evidence type="ECO:0000256" key="1">
    <source>
        <dbReference type="SAM" id="MobiDB-lite"/>
    </source>
</evidence>
<evidence type="ECO:0000313" key="2">
    <source>
        <dbReference type="EMBL" id="PWI72654.1"/>
    </source>
</evidence>
<gene>
    <name evidence="2" type="ORF">PCL_09669</name>
</gene>
<dbReference type="Proteomes" id="UP000245956">
    <property type="component" value="Unassembled WGS sequence"/>
</dbReference>
<comment type="caution">
    <text evidence="2">The sequence shown here is derived from an EMBL/GenBank/DDBJ whole genome shotgun (WGS) entry which is preliminary data.</text>
</comment>
<feature type="region of interest" description="Disordered" evidence="1">
    <location>
        <begin position="109"/>
        <end position="128"/>
    </location>
</feature>
<organism evidence="2 3">
    <name type="scientific">Purpureocillium lilacinum</name>
    <name type="common">Paecilomyces lilacinus</name>
    <dbReference type="NCBI Taxonomy" id="33203"/>
    <lineage>
        <taxon>Eukaryota</taxon>
        <taxon>Fungi</taxon>
        <taxon>Dikarya</taxon>
        <taxon>Ascomycota</taxon>
        <taxon>Pezizomycotina</taxon>
        <taxon>Sordariomycetes</taxon>
        <taxon>Hypocreomycetidae</taxon>
        <taxon>Hypocreales</taxon>
        <taxon>Ophiocordycipitaceae</taxon>
        <taxon>Purpureocillium</taxon>
    </lineage>
</organism>
<evidence type="ECO:0000313" key="3">
    <source>
        <dbReference type="Proteomes" id="UP000245956"/>
    </source>
</evidence>
<name>A0A2U3EDQ5_PURLI</name>
<sequence>MLDRHARSLRGTIVESCNGQGCMIGRTVSLEPPLQIQSFLRTLTLGRKGRDLRTTGEGYSAQRKMVACAAPWLRETAQHISSADEVVGLGPLILGVSGWDGAIWSGTSGEKRCRRGSGPPGGRRRGRIPVQRSASHVWCVCLCLPQSVGGAIGGFGSSADLGTPLAELGQHCVRQPWHRVDVAAEPRKASDQADSSTLRSGQPRCAMRHQGKRGDRRASADDGAGIRTDCGFR</sequence>